<dbReference type="EMBL" id="NGUP01000001">
    <property type="protein sequence ID" value="OWS70892.1"/>
    <property type="molecule type" value="Genomic_DNA"/>
</dbReference>
<dbReference type="RefSeq" id="WP_088524600.1">
    <property type="nucleotide sequence ID" value="NZ_NGUP01000001.1"/>
</dbReference>
<dbReference type="Gene3D" id="2.40.360.20">
    <property type="match status" value="1"/>
</dbReference>
<reference evidence="1 2" key="1">
    <citation type="submission" date="2017-05" db="EMBL/GenBank/DDBJ databases">
        <title>Genome of Polynucleobacter sp. MWH-Feld-100.</title>
        <authorList>
            <person name="Hahn M.W."/>
        </authorList>
    </citation>
    <scope>NUCLEOTIDE SEQUENCE [LARGE SCALE GENOMIC DNA]</scope>
    <source>
        <strain evidence="1 2">MWH-Feld-100</strain>
    </source>
</reference>
<dbReference type="InterPro" id="IPR006311">
    <property type="entry name" value="TAT_signal"/>
</dbReference>
<dbReference type="AlphaFoldDB" id="A0A254Q5X1"/>
<comment type="caution">
    <text evidence="1">The sequence shown here is derived from an EMBL/GenBank/DDBJ whole genome shotgun (WGS) entry which is preliminary data.</text>
</comment>
<name>A0A254Q5X1_9BURK</name>
<proteinExistence type="predicted"/>
<dbReference type="Proteomes" id="UP000197528">
    <property type="component" value="Unassembled WGS sequence"/>
</dbReference>
<gene>
    <name evidence="1" type="ORF">CBI31_01205</name>
</gene>
<sequence>MNLSRRTFIASAALAPVACGVPLSYERGIPIAAPKPTPTVRPPQIGQEWSYIKKDVFNGKTLGLVTERISKIGPNIVIDRRDQDGGMLPSEIQTSWGMVATDTQWSRLLNFNPSLPLWPLELSTDWSKQFTTKYSVAGYSDSRLNWQEYMSVQGWEKITVPAGEFVALRFQNLINYESSDANKVDCIRKETVWFAPQIGRWVAREASGSYQIQGQIGVTILEGGYQWQLTSCK</sequence>
<protein>
    <submittedName>
        <fullName evidence="1">Uncharacterized protein</fullName>
    </submittedName>
</protein>
<dbReference type="OrthoDB" id="574237at2"/>
<keyword evidence="2" id="KW-1185">Reference proteome</keyword>
<dbReference type="PROSITE" id="PS51318">
    <property type="entry name" value="TAT"/>
    <property type="match status" value="1"/>
</dbReference>
<accession>A0A254Q5X1</accession>
<evidence type="ECO:0000313" key="2">
    <source>
        <dbReference type="Proteomes" id="UP000197528"/>
    </source>
</evidence>
<evidence type="ECO:0000313" key="1">
    <source>
        <dbReference type="EMBL" id="OWS70892.1"/>
    </source>
</evidence>
<organism evidence="1 2">
    <name type="scientific">Polynucleobacter campilacus</name>
    <dbReference type="NCBI Taxonomy" id="1743163"/>
    <lineage>
        <taxon>Bacteria</taxon>
        <taxon>Pseudomonadati</taxon>
        <taxon>Pseudomonadota</taxon>
        <taxon>Betaproteobacteria</taxon>
        <taxon>Burkholderiales</taxon>
        <taxon>Burkholderiaceae</taxon>
        <taxon>Polynucleobacter</taxon>
    </lineage>
</organism>